<proteinExistence type="predicted"/>
<dbReference type="PANTHER" id="PTHR39430">
    <property type="entry name" value="MEMBRANE-ASSOCIATED PROTEASE-RELATED"/>
    <property type="match status" value="1"/>
</dbReference>
<feature type="compositionally biased region" description="Pro residues" evidence="1">
    <location>
        <begin position="27"/>
        <end position="43"/>
    </location>
</feature>
<gene>
    <name evidence="4" type="ORF">D3C57_102200</name>
</gene>
<feature type="compositionally biased region" description="Pro residues" evidence="1">
    <location>
        <begin position="10"/>
        <end position="20"/>
    </location>
</feature>
<dbReference type="Pfam" id="PF02517">
    <property type="entry name" value="Rce1-like"/>
    <property type="match status" value="1"/>
</dbReference>
<dbReference type="PANTHER" id="PTHR39430:SF1">
    <property type="entry name" value="PROTEASE"/>
    <property type="match status" value="1"/>
</dbReference>
<reference evidence="4 5" key="1">
    <citation type="journal article" date="2018" name="J. Biol. Chem.">
        <title>Discovery of the actinoplanic acid pathway in Streptomyces rapamycinicus reveals a genetically conserved synergism with rapamycin.</title>
        <authorList>
            <person name="Mrak P."/>
            <person name="Krastel P."/>
            <person name="Pivk Lukancic P."/>
            <person name="Tao J."/>
            <person name="Pistorius D."/>
            <person name="Moore C.M."/>
        </authorList>
    </citation>
    <scope>NUCLEOTIDE SEQUENCE [LARGE SCALE GENOMIC DNA]</scope>
    <source>
        <strain evidence="4 5">NRRL 5491</strain>
    </source>
</reference>
<dbReference type="RefSeq" id="WP_121823860.1">
    <property type="nucleotide sequence ID" value="NC_022785.1"/>
</dbReference>
<evidence type="ECO:0000313" key="5">
    <source>
        <dbReference type="Proteomes" id="UP000281594"/>
    </source>
</evidence>
<feature type="region of interest" description="Disordered" evidence="1">
    <location>
        <begin position="1"/>
        <end position="49"/>
    </location>
</feature>
<feature type="transmembrane region" description="Helical" evidence="2">
    <location>
        <begin position="91"/>
        <end position="109"/>
    </location>
</feature>
<evidence type="ECO:0000313" key="4">
    <source>
        <dbReference type="EMBL" id="RLV77143.1"/>
    </source>
</evidence>
<name>A0A3L8RDX7_STRRN</name>
<dbReference type="Proteomes" id="UP000281594">
    <property type="component" value="Unassembled WGS sequence"/>
</dbReference>
<evidence type="ECO:0000256" key="2">
    <source>
        <dbReference type="SAM" id="Phobius"/>
    </source>
</evidence>
<feature type="transmembrane region" description="Helical" evidence="2">
    <location>
        <begin position="130"/>
        <end position="150"/>
    </location>
</feature>
<feature type="transmembrane region" description="Helical" evidence="2">
    <location>
        <begin position="252"/>
        <end position="271"/>
    </location>
</feature>
<keyword evidence="2" id="KW-0812">Transmembrane</keyword>
<sequence>MSQSNERPEPPSPSEPPSPPEQTSLPEPTPQPEIPAPSGPAPEPRTLHKPRSARWESAWVRLPVLFVLLLAVNGLTTLINGVADATPVTGLLSGVATAGLALGAYVWLVRRLENRRNPAELRPANARSELRTGALLGLGMFSLVIAVIAMGGGYHLKGWGTFGGALTTLGLMTCVAVTEELAFRGALFRVLEEKTGTWGALAASGLLFGALHMVNPDATVWGGLAIAVEAGLLFGSVYAATRSLWLPIGLHLGWNMAEGGVFGTTVSGSDASHGSLFTASVSGPEALTGGAFGPEASLVAIVICLIPTVLFLREAKRRGRIYARARAGR</sequence>
<feature type="transmembrane region" description="Helical" evidence="2">
    <location>
        <begin position="195"/>
        <end position="214"/>
    </location>
</feature>
<evidence type="ECO:0000259" key="3">
    <source>
        <dbReference type="Pfam" id="PF02517"/>
    </source>
</evidence>
<feature type="transmembrane region" description="Helical" evidence="2">
    <location>
        <begin position="162"/>
        <end position="183"/>
    </location>
</feature>
<keyword evidence="2" id="KW-0472">Membrane</keyword>
<dbReference type="STRING" id="1343740.M271_41480"/>
<dbReference type="AlphaFoldDB" id="A0A3L8RDX7"/>
<feature type="transmembrane region" description="Helical" evidence="2">
    <location>
        <begin position="58"/>
        <end position="79"/>
    </location>
</feature>
<dbReference type="EMBL" id="QYCY01000001">
    <property type="protein sequence ID" value="RLV77143.1"/>
    <property type="molecule type" value="Genomic_DNA"/>
</dbReference>
<dbReference type="InterPro" id="IPR003675">
    <property type="entry name" value="Rce1/LyrA-like_dom"/>
</dbReference>
<accession>A0A3L8RDX7</accession>
<evidence type="ECO:0000256" key="1">
    <source>
        <dbReference type="SAM" id="MobiDB-lite"/>
    </source>
</evidence>
<organism evidence="4 5">
    <name type="scientific">Streptomyces rapamycinicus (strain ATCC 29253 / DSM 41530 / NRRL 5491 / AYB-994)</name>
    <name type="common">Streptomyces hygroscopicus (strain ATCC 29253)</name>
    <dbReference type="NCBI Taxonomy" id="1343740"/>
    <lineage>
        <taxon>Bacteria</taxon>
        <taxon>Bacillati</taxon>
        <taxon>Actinomycetota</taxon>
        <taxon>Actinomycetes</taxon>
        <taxon>Kitasatosporales</taxon>
        <taxon>Streptomycetaceae</taxon>
        <taxon>Streptomyces</taxon>
        <taxon>Streptomyces violaceusniger group</taxon>
    </lineage>
</organism>
<feature type="transmembrane region" description="Helical" evidence="2">
    <location>
        <begin position="220"/>
        <end position="240"/>
    </location>
</feature>
<comment type="caution">
    <text evidence="4">The sequence shown here is derived from an EMBL/GenBank/DDBJ whole genome shotgun (WGS) entry which is preliminary data.</text>
</comment>
<keyword evidence="2" id="KW-1133">Transmembrane helix</keyword>
<protein>
    <submittedName>
        <fullName evidence="4">Abortive infection protein</fullName>
    </submittedName>
</protein>
<feature type="domain" description="CAAX prenyl protease 2/Lysostaphin resistance protein A-like" evidence="3">
    <location>
        <begin position="165"/>
        <end position="256"/>
    </location>
</feature>
<feature type="transmembrane region" description="Helical" evidence="2">
    <location>
        <begin position="291"/>
        <end position="312"/>
    </location>
</feature>
<dbReference type="GO" id="GO:0004175">
    <property type="term" value="F:endopeptidase activity"/>
    <property type="evidence" value="ECO:0007669"/>
    <property type="project" value="UniProtKB-ARBA"/>
</dbReference>
<dbReference type="GO" id="GO:0080120">
    <property type="term" value="P:CAAX-box protein maturation"/>
    <property type="evidence" value="ECO:0007669"/>
    <property type="project" value="UniProtKB-ARBA"/>
</dbReference>